<dbReference type="Proteomes" id="UP001295794">
    <property type="component" value="Unassembled WGS sequence"/>
</dbReference>
<organism evidence="1 2">
    <name type="scientific">Mycena citricolor</name>
    <dbReference type="NCBI Taxonomy" id="2018698"/>
    <lineage>
        <taxon>Eukaryota</taxon>
        <taxon>Fungi</taxon>
        <taxon>Dikarya</taxon>
        <taxon>Basidiomycota</taxon>
        <taxon>Agaricomycotina</taxon>
        <taxon>Agaricomycetes</taxon>
        <taxon>Agaricomycetidae</taxon>
        <taxon>Agaricales</taxon>
        <taxon>Marasmiineae</taxon>
        <taxon>Mycenaceae</taxon>
        <taxon>Mycena</taxon>
    </lineage>
</organism>
<dbReference type="EMBL" id="CAVNYO010000158">
    <property type="protein sequence ID" value="CAK5270040.1"/>
    <property type="molecule type" value="Genomic_DNA"/>
</dbReference>
<proteinExistence type="predicted"/>
<comment type="caution">
    <text evidence="1">The sequence shown here is derived from an EMBL/GenBank/DDBJ whole genome shotgun (WGS) entry which is preliminary data.</text>
</comment>
<feature type="non-terminal residue" evidence="1">
    <location>
        <position position="1"/>
    </location>
</feature>
<accession>A0AAD2JZ64</accession>
<name>A0AAD2JZ64_9AGAR</name>
<evidence type="ECO:0000313" key="1">
    <source>
        <dbReference type="EMBL" id="CAK5270040.1"/>
    </source>
</evidence>
<sequence>IFYAAPRNASAHLSHRRTSRIIGDVPILGGCICHGPGTIRFSRDRDTPRSLAAIESRTGFECHSAEKTFAGGPFTLIHQVLRCRTLNELCDLGRQAYVRFSARRLRRPDVAAEGSPSCFPRPGSSKMSSLHAQHANHYQEMNKSTRARFAGDGSSHGPKHNCQQCSILADSHSAVNRGCCA</sequence>
<evidence type="ECO:0000313" key="2">
    <source>
        <dbReference type="Proteomes" id="UP001295794"/>
    </source>
</evidence>
<keyword evidence="2" id="KW-1185">Reference proteome</keyword>
<gene>
    <name evidence="1" type="ORF">MYCIT1_LOCUS14188</name>
</gene>
<protein>
    <submittedName>
        <fullName evidence="1">Uncharacterized protein</fullName>
    </submittedName>
</protein>
<dbReference type="AlphaFoldDB" id="A0AAD2JZ64"/>
<reference evidence="1" key="1">
    <citation type="submission" date="2023-11" db="EMBL/GenBank/DDBJ databases">
        <authorList>
            <person name="De Vega J J."/>
            <person name="De Vega J J."/>
        </authorList>
    </citation>
    <scope>NUCLEOTIDE SEQUENCE</scope>
</reference>